<evidence type="ECO:0000256" key="1">
    <source>
        <dbReference type="ARBA" id="ARBA00022729"/>
    </source>
</evidence>
<dbReference type="Pfam" id="PF09118">
    <property type="entry name" value="GO-like_E_set"/>
    <property type="match status" value="1"/>
</dbReference>
<dbReference type="InterPro" id="IPR037293">
    <property type="entry name" value="Gal_Oxidase_central_sf"/>
</dbReference>
<dbReference type="InterPro" id="IPR011043">
    <property type="entry name" value="Gal_Oxase/kelch_b-propeller"/>
</dbReference>
<sequence>MESKALSFISIILLIFSFFASSKSQSLLNTIFPSNSFHGTWLHAQGDNDNVEPMPSPEYNSPNIPKLPGPSPAPEPPQSPEKSGPSPSPEPPQSPEKSGPTPSPEPPQSPENPGPSPSPEPPQSPEQSGPSSSPEPAQSPEQSGPSPSPDYNSPISAPASAPTQRPIPGGEWEVLQKFVGVSAMHMQLLHTNQVIIFDSTNFGSTNLSLPKGSRCKEREEFRNGRLPPNKEVDCSAHSFLYDITTNKYRPLVVQTNVWASSGALDPDGSLLQTGGYRNGSKKIRVFKPTNDDTCDWLEVSQDLKVGRYYGTTQILPDGRIIIVGGHQAPSYEFFPKTAIPVEPGDRYSLLFLNENTDPLEVNSLYPFLHLLPDGNLFVFANQHAVLLNYVERKIIRKYPTIPGARRSNPLTGSSVLLPLNLTGIGKKRSELEAEVMICGGAKRGAYLRASKGDRQKATKTCGRLKVTDDNPEWFMENMPMGRVMSDMVLLPTADVVIINGASKGSAMWEMAEEPVLHPVLYVTCQSDPNKRFVVMNPTQTPRLFQSTAILLPDGRILVGGSNPHEKYRFDGVKYATDTSLEAFSPHYLDPQYADRRPTISSLEGVPNNVVSYGQKFSVKLNLKYYNPRQDLMVTMIAPSFTTHSFAMNQRLLVLDCADAEHLDKEDYSMTVYAPPNKNIAPPGYYMMFVVHDGIPSPGIWVKMK</sequence>
<feature type="region of interest" description="Disordered" evidence="2">
    <location>
        <begin position="43"/>
        <end position="168"/>
    </location>
</feature>
<feature type="compositionally biased region" description="Low complexity" evidence="2">
    <location>
        <begin position="125"/>
        <end position="145"/>
    </location>
</feature>
<dbReference type="Gene3D" id="2.60.40.10">
    <property type="entry name" value="Immunoglobulins"/>
    <property type="match status" value="1"/>
</dbReference>
<evidence type="ECO:0000259" key="5">
    <source>
        <dbReference type="Pfam" id="PF09118"/>
    </source>
</evidence>
<feature type="domain" description="Galactose oxidase-like Early set" evidence="5">
    <location>
        <begin position="596"/>
        <end position="703"/>
    </location>
</feature>
<evidence type="ECO:0008006" key="8">
    <source>
        <dbReference type="Google" id="ProtNLM"/>
    </source>
</evidence>
<organism evidence="6 7">
    <name type="scientific">Cinchona calisaya</name>
    <dbReference type="NCBI Taxonomy" id="153742"/>
    <lineage>
        <taxon>Eukaryota</taxon>
        <taxon>Viridiplantae</taxon>
        <taxon>Streptophyta</taxon>
        <taxon>Embryophyta</taxon>
        <taxon>Tracheophyta</taxon>
        <taxon>Spermatophyta</taxon>
        <taxon>Magnoliopsida</taxon>
        <taxon>eudicotyledons</taxon>
        <taxon>Gunneridae</taxon>
        <taxon>Pentapetalae</taxon>
        <taxon>asterids</taxon>
        <taxon>lamiids</taxon>
        <taxon>Gentianales</taxon>
        <taxon>Rubiaceae</taxon>
        <taxon>Cinchonoideae</taxon>
        <taxon>Cinchoneae</taxon>
        <taxon>Cinchona</taxon>
    </lineage>
</organism>
<dbReference type="PANTHER" id="PTHR32208:SF57">
    <property type="entry name" value="F14L17.20 PROTEIN"/>
    <property type="match status" value="1"/>
</dbReference>
<dbReference type="InterPro" id="IPR015202">
    <property type="entry name" value="GO-like_E_set"/>
</dbReference>
<evidence type="ECO:0000313" key="6">
    <source>
        <dbReference type="EMBL" id="KAL3511170.1"/>
    </source>
</evidence>
<dbReference type="CDD" id="cd02851">
    <property type="entry name" value="E_set_GO_C"/>
    <property type="match status" value="1"/>
</dbReference>
<dbReference type="Pfam" id="PF07250">
    <property type="entry name" value="Glyoxal_oxid_N"/>
    <property type="match status" value="1"/>
</dbReference>
<dbReference type="EMBL" id="JBJUIK010000012">
    <property type="protein sequence ID" value="KAL3511170.1"/>
    <property type="molecule type" value="Genomic_DNA"/>
</dbReference>
<dbReference type="AlphaFoldDB" id="A0ABD2YYH5"/>
<evidence type="ECO:0000259" key="4">
    <source>
        <dbReference type="Pfam" id="PF07250"/>
    </source>
</evidence>
<evidence type="ECO:0000256" key="3">
    <source>
        <dbReference type="SAM" id="SignalP"/>
    </source>
</evidence>
<reference evidence="6 7" key="1">
    <citation type="submission" date="2024-11" db="EMBL/GenBank/DDBJ databases">
        <title>A near-complete genome assembly of Cinchona calisaya.</title>
        <authorList>
            <person name="Lian D.C."/>
            <person name="Zhao X.W."/>
            <person name="Wei L."/>
        </authorList>
    </citation>
    <scope>NUCLEOTIDE SEQUENCE [LARGE SCALE GENOMIC DNA]</scope>
    <source>
        <tissue evidence="6">Nenye</tissue>
    </source>
</reference>
<dbReference type="Gene3D" id="2.130.10.80">
    <property type="entry name" value="Galactose oxidase/kelch, beta-propeller"/>
    <property type="match status" value="1"/>
</dbReference>
<protein>
    <recommendedName>
        <fullName evidence="8">Galactose oxidase</fullName>
    </recommendedName>
</protein>
<dbReference type="PANTHER" id="PTHR32208">
    <property type="entry name" value="SECRETED PROTEIN-RELATED"/>
    <property type="match status" value="1"/>
</dbReference>
<dbReference type="SUPFAM" id="SSF50965">
    <property type="entry name" value="Galactose oxidase, central domain"/>
    <property type="match status" value="1"/>
</dbReference>
<gene>
    <name evidence="6" type="ORF">ACH5RR_030571</name>
</gene>
<keyword evidence="1 3" id="KW-0732">Signal</keyword>
<name>A0ABD2YYH5_9GENT</name>
<comment type="caution">
    <text evidence="6">The sequence shown here is derived from an EMBL/GenBank/DDBJ whole genome shotgun (WGS) entry which is preliminary data.</text>
</comment>
<dbReference type="Proteomes" id="UP001630127">
    <property type="component" value="Unassembled WGS sequence"/>
</dbReference>
<evidence type="ECO:0000256" key="2">
    <source>
        <dbReference type="SAM" id="MobiDB-lite"/>
    </source>
</evidence>
<keyword evidence="7" id="KW-1185">Reference proteome</keyword>
<dbReference type="SUPFAM" id="SSF81296">
    <property type="entry name" value="E set domains"/>
    <property type="match status" value="1"/>
</dbReference>
<dbReference type="InterPro" id="IPR009880">
    <property type="entry name" value="Glyoxal_oxidase_N"/>
</dbReference>
<feature type="signal peptide" evidence="3">
    <location>
        <begin position="1"/>
        <end position="24"/>
    </location>
</feature>
<feature type="compositionally biased region" description="Pro residues" evidence="2">
    <location>
        <begin position="65"/>
        <end position="79"/>
    </location>
</feature>
<evidence type="ECO:0000313" key="7">
    <source>
        <dbReference type="Proteomes" id="UP001630127"/>
    </source>
</evidence>
<feature type="domain" description="Glyoxal oxidase N-terminal" evidence="4">
    <location>
        <begin position="184"/>
        <end position="587"/>
    </location>
</feature>
<dbReference type="InterPro" id="IPR013783">
    <property type="entry name" value="Ig-like_fold"/>
</dbReference>
<feature type="chain" id="PRO_5044830943" description="Galactose oxidase" evidence="3">
    <location>
        <begin position="25"/>
        <end position="704"/>
    </location>
</feature>
<dbReference type="InterPro" id="IPR014756">
    <property type="entry name" value="Ig_E-set"/>
</dbReference>
<dbReference type="PRINTS" id="PR01217">
    <property type="entry name" value="PRICHEXTENSN"/>
</dbReference>
<feature type="compositionally biased region" description="Pro residues" evidence="2">
    <location>
        <begin position="101"/>
        <end position="124"/>
    </location>
</feature>
<proteinExistence type="predicted"/>
<accession>A0ABD2YYH5</accession>